<keyword evidence="1" id="KW-0812">Transmembrane</keyword>
<proteinExistence type="predicted"/>
<keyword evidence="3" id="KW-1185">Reference proteome</keyword>
<dbReference type="Proteomes" id="UP000183997">
    <property type="component" value="Unassembled WGS sequence"/>
</dbReference>
<sequence>MSNNNLYKIFFAIAFVMLIASLIIFFNMSKASNKPKEIDKVWGSGMEVLGLFF</sequence>
<keyword evidence="1" id="KW-0472">Membrane</keyword>
<protein>
    <submittedName>
        <fullName evidence="2">Uncharacterized protein</fullName>
    </submittedName>
</protein>
<keyword evidence="1" id="KW-1133">Transmembrane helix</keyword>
<evidence type="ECO:0000313" key="3">
    <source>
        <dbReference type="Proteomes" id="UP000183997"/>
    </source>
</evidence>
<dbReference type="RefSeq" id="WP_175548986.1">
    <property type="nucleotide sequence ID" value="NZ_FRAR01000011.1"/>
</dbReference>
<gene>
    <name evidence="2" type="ORF">SAMN02745123_01491</name>
</gene>
<accession>A0A1M6RK64</accession>
<feature type="transmembrane region" description="Helical" evidence="1">
    <location>
        <begin position="6"/>
        <end position="26"/>
    </location>
</feature>
<dbReference type="AlphaFoldDB" id="A0A1M6RK64"/>
<dbReference type="EMBL" id="FRAR01000011">
    <property type="protein sequence ID" value="SHK32865.1"/>
    <property type="molecule type" value="Genomic_DNA"/>
</dbReference>
<evidence type="ECO:0000256" key="1">
    <source>
        <dbReference type="SAM" id="Phobius"/>
    </source>
</evidence>
<evidence type="ECO:0000313" key="2">
    <source>
        <dbReference type="EMBL" id="SHK32865.1"/>
    </source>
</evidence>
<name>A0A1M6RK64_9FIRM</name>
<reference evidence="3" key="1">
    <citation type="submission" date="2016-11" db="EMBL/GenBank/DDBJ databases">
        <authorList>
            <person name="Varghese N."/>
            <person name="Submissions S."/>
        </authorList>
    </citation>
    <scope>NUCLEOTIDE SEQUENCE [LARGE SCALE GENOMIC DNA]</scope>
    <source>
        <strain evidence="3">DSM 10349</strain>
    </source>
</reference>
<organism evidence="2 3">
    <name type="scientific">Desulforamulus aeronauticus DSM 10349</name>
    <dbReference type="NCBI Taxonomy" id="1121421"/>
    <lineage>
        <taxon>Bacteria</taxon>
        <taxon>Bacillati</taxon>
        <taxon>Bacillota</taxon>
        <taxon>Clostridia</taxon>
        <taxon>Eubacteriales</taxon>
        <taxon>Peptococcaceae</taxon>
        <taxon>Desulforamulus</taxon>
    </lineage>
</organism>